<dbReference type="EMBL" id="ML992047">
    <property type="protein sequence ID" value="KAF2228385.1"/>
    <property type="molecule type" value="Genomic_DNA"/>
</dbReference>
<dbReference type="Proteomes" id="UP000800092">
    <property type="component" value="Unassembled WGS sequence"/>
</dbReference>
<evidence type="ECO:0000256" key="1">
    <source>
        <dbReference type="SAM" id="Phobius"/>
    </source>
</evidence>
<proteinExistence type="predicted"/>
<gene>
    <name evidence="2" type="ORF">EV356DRAFT_571881</name>
</gene>
<accession>A0A6A6GRM9</accession>
<organism evidence="2 3">
    <name type="scientific">Viridothelium virens</name>
    <name type="common">Speckled blister lichen</name>
    <name type="synonym">Trypethelium virens</name>
    <dbReference type="NCBI Taxonomy" id="1048519"/>
    <lineage>
        <taxon>Eukaryota</taxon>
        <taxon>Fungi</taxon>
        <taxon>Dikarya</taxon>
        <taxon>Ascomycota</taxon>
        <taxon>Pezizomycotina</taxon>
        <taxon>Dothideomycetes</taxon>
        <taxon>Dothideomycetes incertae sedis</taxon>
        <taxon>Trypetheliales</taxon>
        <taxon>Trypetheliaceae</taxon>
        <taxon>Viridothelium</taxon>
    </lineage>
</organism>
<keyword evidence="1" id="KW-0472">Membrane</keyword>
<protein>
    <submittedName>
        <fullName evidence="2">Uncharacterized protein</fullName>
    </submittedName>
</protein>
<keyword evidence="3" id="KW-1185">Reference proteome</keyword>
<feature type="transmembrane region" description="Helical" evidence="1">
    <location>
        <begin position="80"/>
        <end position="99"/>
    </location>
</feature>
<reference evidence="2" key="1">
    <citation type="journal article" date="2020" name="Stud. Mycol.">
        <title>101 Dothideomycetes genomes: a test case for predicting lifestyles and emergence of pathogens.</title>
        <authorList>
            <person name="Haridas S."/>
            <person name="Albert R."/>
            <person name="Binder M."/>
            <person name="Bloem J."/>
            <person name="Labutti K."/>
            <person name="Salamov A."/>
            <person name="Andreopoulos B."/>
            <person name="Baker S."/>
            <person name="Barry K."/>
            <person name="Bills G."/>
            <person name="Bluhm B."/>
            <person name="Cannon C."/>
            <person name="Castanera R."/>
            <person name="Culley D."/>
            <person name="Daum C."/>
            <person name="Ezra D."/>
            <person name="Gonzalez J."/>
            <person name="Henrissat B."/>
            <person name="Kuo A."/>
            <person name="Liang C."/>
            <person name="Lipzen A."/>
            <person name="Lutzoni F."/>
            <person name="Magnuson J."/>
            <person name="Mondo S."/>
            <person name="Nolan M."/>
            <person name="Ohm R."/>
            <person name="Pangilinan J."/>
            <person name="Park H.-J."/>
            <person name="Ramirez L."/>
            <person name="Alfaro M."/>
            <person name="Sun H."/>
            <person name="Tritt A."/>
            <person name="Yoshinaga Y."/>
            <person name="Zwiers L.-H."/>
            <person name="Turgeon B."/>
            <person name="Goodwin S."/>
            <person name="Spatafora J."/>
            <person name="Crous P."/>
            <person name="Grigoriev I."/>
        </authorList>
    </citation>
    <scope>NUCLEOTIDE SEQUENCE</scope>
    <source>
        <strain evidence="2">Tuck. ex Michener</strain>
    </source>
</reference>
<keyword evidence="1" id="KW-1133">Transmembrane helix</keyword>
<sequence length="103" mass="11237">MQEANNSDDMWAKADKKCLVGHRSTANTKRVLAFLKAEVEGLQNADTELQGCTHKARDCFQLLLKCVLKLESLINTAAKLCFPAALACAGVIVLSQLYLNAIN</sequence>
<evidence type="ECO:0000313" key="2">
    <source>
        <dbReference type="EMBL" id="KAF2228385.1"/>
    </source>
</evidence>
<evidence type="ECO:0000313" key="3">
    <source>
        <dbReference type="Proteomes" id="UP000800092"/>
    </source>
</evidence>
<name>A0A6A6GRM9_VIRVR</name>
<keyword evidence="1" id="KW-0812">Transmembrane</keyword>
<dbReference type="AlphaFoldDB" id="A0A6A6GRM9"/>